<keyword evidence="2" id="KW-1185">Reference proteome</keyword>
<accession>A0A9P4GCR7</accession>
<evidence type="ECO:0000313" key="1">
    <source>
        <dbReference type="EMBL" id="KAF1843195.1"/>
    </source>
</evidence>
<name>A0A9P4GCR7_9PLEO</name>
<dbReference type="Proteomes" id="UP000800039">
    <property type="component" value="Unassembled WGS sequence"/>
</dbReference>
<organism evidence="1 2">
    <name type="scientific">Cucurbitaria berberidis CBS 394.84</name>
    <dbReference type="NCBI Taxonomy" id="1168544"/>
    <lineage>
        <taxon>Eukaryota</taxon>
        <taxon>Fungi</taxon>
        <taxon>Dikarya</taxon>
        <taxon>Ascomycota</taxon>
        <taxon>Pezizomycotina</taxon>
        <taxon>Dothideomycetes</taxon>
        <taxon>Pleosporomycetidae</taxon>
        <taxon>Pleosporales</taxon>
        <taxon>Pleosporineae</taxon>
        <taxon>Cucurbitariaceae</taxon>
        <taxon>Cucurbitaria</taxon>
    </lineage>
</organism>
<dbReference type="RefSeq" id="XP_040785758.1">
    <property type="nucleotide sequence ID" value="XM_040933708.1"/>
</dbReference>
<protein>
    <submittedName>
        <fullName evidence="1">Uncharacterized protein</fullName>
    </submittedName>
</protein>
<dbReference type="GeneID" id="63850959"/>
<evidence type="ECO:0000313" key="2">
    <source>
        <dbReference type="Proteomes" id="UP000800039"/>
    </source>
</evidence>
<dbReference type="AlphaFoldDB" id="A0A9P4GCR7"/>
<proteinExistence type="predicted"/>
<reference evidence="1" key="1">
    <citation type="submission" date="2020-01" db="EMBL/GenBank/DDBJ databases">
        <authorList>
            <consortium name="DOE Joint Genome Institute"/>
            <person name="Haridas S."/>
            <person name="Albert R."/>
            <person name="Binder M."/>
            <person name="Bloem J."/>
            <person name="Labutti K."/>
            <person name="Salamov A."/>
            <person name="Andreopoulos B."/>
            <person name="Baker S.E."/>
            <person name="Barry K."/>
            <person name="Bills G."/>
            <person name="Bluhm B.H."/>
            <person name="Cannon C."/>
            <person name="Castanera R."/>
            <person name="Culley D.E."/>
            <person name="Daum C."/>
            <person name="Ezra D."/>
            <person name="Gonzalez J.B."/>
            <person name="Henrissat B."/>
            <person name="Kuo A."/>
            <person name="Liang C."/>
            <person name="Lipzen A."/>
            <person name="Lutzoni F."/>
            <person name="Magnuson J."/>
            <person name="Mondo S."/>
            <person name="Nolan M."/>
            <person name="Ohm R."/>
            <person name="Pangilinan J."/>
            <person name="Park H.-J."/>
            <person name="Ramirez L."/>
            <person name="Alfaro M."/>
            <person name="Sun H."/>
            <person name="Tritt A."/>
            <person name="Yoshinaga Y."/>
            <person name="Zwiers L.-H."/>
            <person name="Turgeon B.G."/>
            <person name="Goodwin S.B."/>
            <person name="Spatafora J.W."/>
            <person name="Crous P.W."/>
            <person name="Grigoriev I.V."/>
        </authorList>
    </citation>
    <scope>NUCLEOTIDE SEQUENCE</scope>
    <source>
        <strain evidence="1">CBS 394.84</strain>
    </source>
</reference>
<comment type="caution">
    <text evidence="1">The sequence shown here is derived from an EMBL/GenBank/DDBJ whole genome shotgun (WGS) entry which is preliminary data.</text>
</comment>
<dbReference type="EMBL" id="ML976617">
    <property type="protein sequence ID" value="KAF1843195.1"/>
    <property type="molecule type" value="Genomic_DNA"/>
</dbReference>
<sequence length="84" mass="8847">MTRAKKGDSICRRVPAVSLHLACLMSSSEDQALFGLFTLPVLGLSGQNRMEFPLPLGTGDLARAKESRGSYAGEHGVAALAGRC</sequence>
<gene>
    <name evidence="1" type="ORF">K460DRAFT_368110</name>
</gene>